<evidence type="ECO:0000256" key="5">
    <source>
        <dbReference type="ARBA" id="ARBA00022692"/>
    </source>
</evidence>
<protein>
    <submittedName>
        <fullName evidence="15">Iron complex outermembrane receptor protein</fullName>
    </submittedName>
</protein>
<keyword evidence="16" id="KW-1185">Reference proteome</keyword>
<keyword evidence="4" id="KW-0410">Iron transport</keyword>
<reference evidence="15 16" key="1">
    <citation type="submission" date="2018-05" db="EMBL/GenBank/DDBJ databases">
        <title>Genomic Encyclopedia of Type Strains, Phase IV (KMG-IV): sequencing the most valuable type-strain genomes for metagenomic binning, comparative biology and taxonomic classification.</title>
        <authorList>
            <person name="Goeker M."/>
        </authorList>
    </citation>
    <scope>NUCLEOTIDE SEQUENCE [LARGE SCALE GENOMIC DNA]</scope>
    <source>
        <strain evidence="15 16">DSM 29661</strain>
    </source>
</reference>
<sequence>MTPPMRRKLLPCLLASLCAPSLAAEVTTLPVVEVSASAEDGWLKPERVTPSTVYRVGGEALGAFGNPGGTNPYLNLADLPGVKITPVDAYGLNNMQGGQKGMRVRGEVSTHGVSGTVEGLALNGPGPGPGYLFLFDRENLVSLTFAQGALAADQAGLFNSYGALDSQLLWPRREAGGELSFSMGSERFQRVFARADSGQLASGTAFFISASDTRANKWRGNGQAPGNRDNLEFGLSQALGPLNLKLWYARNEQSQHNYQALTYSQATNLDAYYRSDYPNNRNSALHYDYNRQDFRNEALLAELNYTFSPTLSLSIKPFYSREQGYYLYAGSTDTQVLKWLIDHTTYGVNSELRGLWGDTEIKLGHSWTSTEPPGPPTTRTQYVIRNGSLQFDRWAMLSKTVDRHEFHSFYLSALHQAGPLTVQGGLRYARETLPSIDAYTVGANSTWDVSADQAYSLASRNAARSVSGRTLAYWLPQLGAAYQLTPQLQARASLGRTIGAPSFDAYNQAPSGAITTSQQYWDQLKPELSTKLDLGLRWQAERAYLEPTLYFSRSRNKGVNVYSEQTRTVYSQNIGQTRGYGLQLSAGLTPLSGLRLFGALSYSRSQFSEDVRTNNGAWLPVQGKQLPDVPRWMANLGAAWQWQGLTVAPSVNYIGSRWGTSTYTERLPGYLTADLNFSYAGKARWGGWELGLSVLNVFDRRYIGQISTSEINTTSNGAIYYPGAPRTVVGKVKLTF</sequence>
<evidence type="ECO:0000256" key="7">
    <source>
        <dbReference type="ARBA" id="ARBA00023004"/>
    </source>
</evidence>
<accession>A0A318L955</accession>
<dbReference type="PROSITE" id="PS52016">
    <property type="entry name" value="TONB_DEPENDENT_REC_3"/>
    <property type="match status" value="1"/>
</dbReference>
<dbReference type="GO" id="GO:0009279">
    <property type="term" value="C:cell outer membrane"/>
    <property type="evidence" value="ECO:0007669"/>
    <property type="project" value="UniProtKB-SubCell"/>
</dbReference>
<dbReference type="SUPFAM" id="SSF56935">
    <property type="entry name" value="Porins"/>
    <property type="match status" value="1"/>
</dbReference>
<keyword evidence="9" id="KW-0798">TonB box</keyword>
<keyword evidence="3 12" id="KW-1134">Transmembrane beta strand</keyword>
<comment type="subcellular location">
    <subcellularLocation>
        <location evidence="1 12">Cell outer membrane</location>
        <topology evidence="1 12">Multi-pass membrane protein</topology>
    </subcellularLocation>
</comment>
<dbReference type="InterPro" id="IPR036942">
    <property type="entry name" value="Beta-barrel_TonB_sf"/>
</dbReference>
<dbReference type="GO" id="GO:0015344">
    <property type="term" value="F:siderophore uptake transmembrane transporter activity"/>
    <property type="evidence" value="ECO:0007669"/>
    <property type="project" value="TreeGrafter"/>
</dbReference>
<gene>
    <name evidence="15" type="ORF">DFR34_101276</name>
</gene>
<evidence type="ECO:0000256" key="2">
    <source>
        <dbReference type="ARBA" id="ARBA00022448"/>
    </source>
</evidence>
<name>A0A318L955_9NEIS</name>
<evidence type="ECO:0000256" key="8">
    <source>
        <dbReference type="ARBA" id="ARBA00023065"/>
    </source>
</evidence>
<keyword evidence="15" id="KW-0675">Receptor</keyword>
<evidence type="ECO:0000256" key="3">
    <source>
        <dbReference type="ARBA" id="ARBA00022452"/>
    </source>
</evidence>
<keyword evidence="5 12" id="KW-0812">Transmembrane</keyword>
<evidence type="ECO:0000256" key="9">
    <source>
        <dbReference type="ARBA" id="ARBA00023077"/>
    </source>
</evidence>
<keyword evidence="7" id="KW-0408">Iron</keyword>
<evidence type="ECO:0000256" key="4">
    <source>
        <dbReference type="ARBA" id="ARBA00022496"/>
    </source>
</evidence>
<dbReference type="RefSeq" id="WP_110389342.1">
    <property type="nucleotide sequence ID" value="NZ_QJKI01000001.1"/>
</dbReference>
<dbReference type="OrthoDB" id="9790771at2"/>
<keyword evidence="10 12" id="KW-0472">Membrane</keyword>
<dbReference type="InterPro" id="IPR000531">
    <property type="entry name" value="Beta-barrel_TonB"/>
</dbReference>
<dbReference type="PANTHER" id="PTHR32552:SF89">
    <property type="entry name" value="CATECHOLATE SIDEROPHORE RECEPTOR FIU"/>
    <property type="match status" value="1"/>
</dbReference>
<feature type="chain" id="PRO_5016393597" evidence="13">
    <location>
        <begin position="24"/>
        <end position="736"/>
    </location>
</feature>
<dbReference type="AlphaFoldDB" id="A0A318L955"/>
<evidence type="ECO:0000256" key="1">
    <source>
        <dbReference type="ARBA" id="ARBA00004571"/>
    </source>
</evidence>
<keyword evidence="2 12" id="KW-0813">Transport</keyword>
<dbReference type="EMBL" id="QJKI01000001">
    <property type="protein sequence ID" value="PXX82043.1"/>
    <property type="molecule type" value="Genomic_DNA"/>
</dbReference>
<evidence type="ECO:0000256" key="12">
    <source>
        <dbReference type="PROSITE-ProRule" id="PRU01360"/>
    </source>
</evidence>
<dbReference type="InterPro" id="IPR039426">
    <property type="entry name" value="TonB-dep_rcpt-like"/>
</dbReference>
<evidence type="ECO:0000313" key="16">
    <source>
        <dbReference type="Proteomes" id="UP000247555"/>
    </source>
</evidence>
<feature type="signal peptide" evidence="13">
    <location>
        <begin position="1"/>
        <end position="23"/>
    </location>
</feature>
<comment type="caution">
    <text evidence="15">The sequence shown here is derived from an EMBL/GenBank/DDBJ whole genome shotgun (WGS) entry which is preliminary data.</text>
</comment>
<dbReference type="Proteomes" id="UP000247555">
    <property type="component" value="Unassembled WGS sequence"/>
</dbReference>
<dbReference type="Gene3D" id="2.40.170.20">
    <property type="entry name" value="TonB-dependent receptor, beta-barrel domain"/>
    <property type="match status" value="1"/>
</dbReference>
<comment type="similarity">
    <text evidence="12">Belongs to the TonB-dependent receptor family.</text>
</comment>
<evidence type="ECO:0000259" key="14">
    <source>
        <dbReference type="Pfam" id="PF00593"/>
    </source>
</evidence>
<dbReference type="PANTHER" id="PTHR32552">
    <property type="entry name" value="FERRICHROME IRON RECEPTOR-RELATED"/>
    <property type="match status" value="1"/>
</dbReference>
<proteinExistence type="inferred from homology"/>
<evidence type="ECO:0000256" key="6">
    <source>
        <dbReference type="ARBA" id="ARBA00022729"/>
    </source>
</evidence>
<feature type="domain" description="TonB-dependent receptor-like beta-barrel" evidence="14">
    <location>
        <begin position="248"/>
        <end position="697"/>
    </location>
</feature>
<dbReference type="Pfam" id="PF00593">
    <property type="entry name" value="TonB_dep_Rec_b-barrel"/>
    <property type="match status" value="1"/>
</dbReference>
<evidence type="ECO:0000313" key="15">
    <source>
        <dbReference type="EMBL" id="PXX82043.1"/>
    </source>
</evidence>
<evidence type="ECO:0000256" key="11">
    <source>
        <dbReference type="ARBA" id="ARBA00023237"/>
    </source>
</evidence>
<evidence type="ECO:0000256" key="10">
    <source>
        <dbReference type="ARBA" id="ARBA00023136"/>
    </source>
</evidence>
<organism evidence="15 16">
    <name type="scientific">Rivihabitans pingtungensis</name>
    <dbReference type="NCBI Taxonomy" id="1054498"/>
    <lineage>
        <taxon>Bacteria</taxon>
        <taxon>Pseudomonadati</taxon>
        <taxon>Pseudomonadota</taxon>
        <taxon>Betaproteobacteria</taxon>
        <taxon>Neisseriales</taxon>
        <taxon>Aquaspirillaceae</taxon>
        <taxon>Rivihabitans</taxon>
    </lineage>
</organism>
<keyword evidence="8" id="KW-0406">Ion transport</keyword>
<keyword evidence="11 12" id="KW-0998">Cell outer membrane</keyword>
<keyword evidence="6 13" id="KW-0732">Signal</keyword>
<evidence type="ECO:0000256" key="13">
    <source>
        <dbReference type="SAM" id="SignalP"/>
    </source>
</evidence>